<dbReference type="PANTHER" id="PTHR36836">
    <property type="entry name" value="COLANIC ACID BIOSYNTHESIS PROTEIN WCAK"/>
    <property type="match status" value="1"/>
</dbReference>
<dbReference type="Pfam" id="PF04230">
    <property type="entry name" value="PS_pyruv_trans"/>
    <property type="match status" value="1"/>
</dbReference>
<reference evidence="3" key="2">
    <citation type="submission" date="2019-06" db="EMBL/GenBank/DDBJ databases">
        <authorList>
            <person name="Hu M."/>
        </authorList>
    </citation>
    <scope>NUCLEOTIDE SEQUENCE</scope>
    <source>
        <strain evidence="3">08RB2639</strain>
    </source>
</reference>
<dbReference type="RefSeq" id="WP_123218497.1">
    <property type="nucleotide sequence ID" value="NZ_JACIEX010000001.1"/>
</dbReference>
<gene>
    <name evidence="3" type="ORF">FIB18_00335</name>
    <name evidence="2" type="ORF">GGQ79_000805</name>
</gene>
<reference evidence="2 5" key="3">
    <citation type="submission" date="2020-08" db="EMBL/GenBank/DDBJ databases">
        <title>Genomic Encyclopedia of Type Strains, Phase IV (KMG-IV): sequencing the most valuable type-strain genomes for metagenomic binning, comparative biology and taxonomic classification.</title>
        <authorList>
            <person name="Goeker M."/>
        </authorList>
    </citation>
    <scope>NUCLEOTIDE SEQUENCE [LARGE SCALE GENOMIC DNA]</scope>
    <source>
        <strain evidence="2 5">DSM 23868</strain>
    </source>
</reference>
<accession>A0A5C5CV96</accession>
<dbReference type="AlphaFoldDB" id="A0A5C5CV96"/>
<dbReference type="EMBL" id="VEWK01000001">
    <property type="protein sequence ID" value="TNV15243.1"/>
    <property type="molecule type" value="Genomic_DNA"/>
</dbReference>
<dbReference type="InterPro" id="IPR007345">
    <property type="entry name" value="Polysacch_pyruvyl_Trfase"/>
</dbReference>
<name>A0A5C5CV96_9HYPH</name>
<keyword evidence="5" id="KW-1185">Reference proteome</keyword>
<dbReference type="PANTHER" id="PTHR36836:SF1">
    <property type="entry name" value="COLANIC ACID BIOSYNTHESIS PROTEIN WCAK"/>
    <property type="match status" value="1"/>
</dbReference>
<evidence type="ECO:0000313" key="4">
    <source>
        <dbReference type="Proteomes" id="UP000313390"/>
    </source>
</evidence>
<feature type="domain" description="Polysaccharide pyruvyl transferase" evidence="1">
    <location>
        <begin position="13"/>
        <end position="330"/>
    </location>
</feature>
<reference evidence="3 4" key="1">
    <citation type="journal article" date="2011" name="Int. J. Syst. Evol. Microbiol.">
        <title>Ochrobactrum pecoris sp. nov., isolated from farm animals.</title>
        <authorList>
            <person name="Kampfer P."/>
            <person name="Huber B."/>
            <person name="Busse H.J."/>
            <person name="Scholz H.C."/>
            <person name="Tomaso H."/>
            <person name="Hotzel H."/>
            <person name="Melzer F."/>
        </authorList>
    </citation>
    <scope>NUCLEOTIDE SEQUENCE [LARGE SCALE GENOMIC DNA]</scope>
    <source>
        <strain evidence="3 4">08RB2639</strain>
    </source>
</reference>
<keyword evidence="2" id="KW-0808">Transferase</keyword>
<evidence type="ECO:0000313" key="3">
    <source>
        <dbReference type="EMBL" id="TNV15243.1"/>
    </source>
</evidence>
<sequence>MKIALLGQFGSGNSGNDGSLEAMIKLLQSRIPDVELHSICANPRTITDRYHIAASWHGRLVLRNPLLRKLSKLLGDVPRNVLSIYIMIRTLKQVRWLIIPGTGILDDYQDSAFGWPFVVFRWCLIARLLRVKIAFVSIGAGPLHHPFGRWVARSALKWASYRSYRDEFTKNFLGSIGVEVKGDFVFPDIAFNLPPPPMHQINSKAHKTVGVGVMNYRGWSKADPDAELIYRTYQEKLSQFIIYLINRGFRVRLLTGDIGDQVAVSEMTQKVRGSMSKDDTAKGAVFYEETTDLHELMQQIDKTDMVVASRYHNIVCALKMGKPLISIGYNDKNDFLMAEFSQIPFCQRIESLDLDRLQEQFDRLLQNYDSIKSDIKAANVNFSVRSNEQNCILLEKIQAFTPITSGTEVAATTL</sequence>
<dbReference type="OrthoDB" id="3358948at2"/>
<protein>
    <submittedName>
        <fullName evidence="3">Exopolysaccharide biosynthesis protein</fullName>
    </submittedName>
    <submittedName>
        <fullName evidence="2">Polysaccharide pyruvyl transferase WcaK-like protein</fullName>
    </submittedName>
</protein>
<evidence type="ECO:0000259" key="1">
    <source>
        <dbReference type="Pfam" id="PF04230"/>
    </source>
</evidence>
<proteinExistence type="predicted"/>
<dbReference type="Proteomes" id="UP000313390">
    <property type="component" value="Unassembled WGS sequence"/>
</dbReference>
<comment type="caution">
    <text evidence="3">The sequence shown here is derived from an EMBL/GenBank/DDBJ whole genome shotgun (WGS) entry which is preliminary data.</text>
</comment>
<organism evidence="3 4">
    <name type="scientific">Brucella pecoris</name>
    <dbReference type="NCBI Taxonomy" id="867683"/>
    <lineage>
        <taxon>Bacteria</taxon>
        <taxon>Pseudomonadati</taxon>
        <taxon>Pseudomonadota</taxon>
        <taxon>Alphaproteobacteria</taxon>
        <taxon>Hyphomicrobiales</taxon>
        <taxon>Brucellaceae</taxon>
        <taxon>Brucella/Ochrobactrum group</taxon>
        <taxon>Brucella</taxon>
    </lineage>
</organism>
<evidence type="ECO:0000313" key="5">
    <source>
        <dbReference type="Proteomes" id="UP000553980"/>
    </source>
</evidence>
<dbReference type="Proteomes" id="UP000553980">
    <property type="component" value="Unassembled WGS sequence"/>
</dbReference>
<evidence type="ECO:0000313" key="2">
    <source>
        <dbReference type="EMBL" id="MBB4092332.1"/>
    </source>
</evidence>
<dbReference type="GO" id="GO:0016740">
    <property type="term" value="F:transferase activity"/>
    <property type="evidence" value="ECO:0007669"/>
    <property type="project" value="UniProtKB-KW"/>
</dbReference>
<dbReference type="EMBL" id="JACIEX010000001">
    <property type="protein sequence ID" value="MBB4092332.1"/>
    <property type="molecule type" value="Genomic_DNA"/>
</dbReference>